<reference evidence="2" key="1">
    <citation type="journal article" date="2019" name="Int. J. Syst. Evol. Microbiol.">
        <title>The Global Catalogue of Microorganisms (GCM) 10K type strain sequencing project: providing services to taxonomists for standard genome sequencing and annotation.</title>
        <authorList>
            <consortium name="The Broad Institute Genomics Platform"/>
            <consortium name="The Broad Institute Genome Sequencing Center for Infectious Disease"/>
            <person name="Wu L."/>
            <person name="Ma J."/>
        </authorList>
    </citation>
    <scope>NUCLEOTIDE SEQUENCE [LARGE SCALE GENOMIC DNA]</scope>
    <source>
        <strain evidence="2">CCUG 59778</strain>
    </source>
</reference>
<dbReference type="EMBL" id="JBHSKF010000002">
    <property type="protein sequence ID" value="MFC5286677.1"/>
    <property type="molecule type" value="Genomic_DNA"/>
</dbReference>
<evidence type="ECO:0008006" key="3">
    <source>
        <dbReference type="Google" id="ProtNLM"/>
    </source>
</evidence>
<evidence type="ECO:0000313" key="1">
    <source>
        <dbReference type="EMBL" id="MFC5286677.1"/>
    </source>
</evidence>
<protein>
    <recommendedName>
        <fullName evidence="3">Polyketide cyclase/dehydrase/lipid transport protein</fullName>
    </recommendedName>
</protein>
<accession>A0ABW0EH11</accession>
<proteinExistence type="predicted"/>
<comment type="caution">
    <text evidence="1">The sequence shown here is derived from an EMBL/GenBank/DDBJ whole genome shotgun (WGS) entry which is preliminary data.</text>
</comment>
<evidence type="ECO:0000313" key="2">
    <source>
        <dbReference type="Proteomes" id="UP001596157"/>
    </source>
</evidence>
<organism evidence="1 2">
    <name type="scientific">Actinokineospora guangxiensis</name>
    <dbReference type="NCBI Taxonomy" id="1490288"/>
    <lineage>
        <taxon>Bacteria</taxon>
        <taxon>Bacillati</taxon>
        <taxon>Actinomycetota</taxon>
        <taxon>Actinomycetes</taxon>
        <taxon>Pseudonocardiales</taxon>
        <taxon>Pseudonocardiaceae</taxon>
        <taxon>Actinokineospora</taxon>
    </lineage>
</organism>
<keyword evidence="2" id="KW-1185">Reference proteome</keyword>
<dbReference type="RefSeq" id="WP_378244829.1">
    <property type="nucleotide sequence ID" value="NZ_JBHSKF010000002.1"/>
</dbReference>
<sequence>MTALIDELLPEWHFHEVHRVRIGAPRAVVMRAAMELTWDEVPAARLLMRLTRNDMTTYRRVLGDIANRLAEGDEEIVFGGVGSPSGPPELAEPVAESFRAFAEPGHRKTVMNISYTGGVLSTETRVLATDPATRRTFRLYWIVIRLGSGFIRRAVLSAVRRRVRRERSPR</sequence>
<gene>
    <name evidence="1" type="ORF">ACFPM7_06405</name>
</gene>
<name>A0ABW0EH11_9PSEU</name>
<dbReference type="Proteomes" id="UP001596157">
    <property type="component" value="Unassembled WGS sequence"/>
</dbReference>